<evidence type="ECO:0000313" key="6">
    <source>
        <dbReference type="Proteomes" id="UP000326302"/>
    </source>
</evidence>
<feature type="transmembrane region" description="Helical" evidence="1">
    <location>
        <begin position="59"/>
        <end position="79"/>
    </location>
</feature>
<dbReference type="PANTHER" id="PTHR43471:SF1">
    <property type="entry name" value="ABC TRANSPORTER PERMEASE PROTEIN NOSY-RELATED"/>
    <property type="match status" value="1"/>
</dbReference>
<feature type="transmembrane region" description="Helical" evidence="1">
    <location>
        <begin position="165"/>
        <end position="182"/>
    </location>
</feature>
<reference evidence="5 6" key="1">
    <citation type="submission" date="2019-10" db="EMBL/GenBank/DDBJ databases">
        <title>Unraveling microbial dark matter from salterns through culturing: the case of the genus Halosegnis.</title>
        <authorList>
            <person name="Duran-Viseras A."/>
            <person name="Andrei A.-S."/>
            <person name="Vera-Gargallo B."/>
            <person name="Ghai R."/>
            <person name="Sanchez-Porro C."/>
            <person name="Ventosa A."/>
        </authorList>
    </citation>
    <scope>NUCLEOTIDE SEQUENCE [LARGE SCALE GENOMIC DNA]</scope>
    <source>
        <strain evidence="3 6">F17-44</strain>
        <strain evidence="2 7">F18-79</strain>
        <strain evidence="4 5">F19-13</strain>
    </source>
</reference>
<keyword evidence="1" id="KW-0472">Membrane</keyword>
<feature type="transmembrane region" description="Helical" evidence="1">
    <location>
        <begin position="21"/>
        <end position="39"/>
    </location>
</feature>
<evidence type="ECO:0000313" key="4">
    <source>
        <dbReference type="EMBL" id="KAB7519912.1"/>
    </source>
</evidence>
<evidence type="ECO:0000313" key="2">
    <source>
        <dbReference type="EMBL" id="KAB7515826.1"/>
    </source>
</evidence>
<dbReference type="OrthoDB" id="86287at2157"/>
<dbReference type="Proteomes" id="UP000326207">
    <property type="component" value="Unassembled WGS sequence"/>
</dbReference>
<evidence type="ECO:0000256" key="1">
    <source>
        <dbReference type="SAM" id="Phobius"/>
    </source>
</evidence>
<feature type="transmembrane region" description="Helical" evidence="1">
    <location>
        <begin position="134"/>
        <end position="158"/>
    </location>
</feature>
<comment type="caution">
    <text evidence="3">The sequence shown here is derived from an EMBL/GenBank/DDBJ whole genome shotgun (WGS) entry which is preliminary data.</text>
</comment>
<accession>A0A5N5UB33</accession>
<dbReference type="Pfam" id="PF12679">
    <property type="entry name" value="ABC2_membrane_2"/>
    <property type="match status" value="1"/>
</dbReference>
<feature type="transmembrane region" description="Helical" evidence="1">
    <location>
        <begin position="100"/>
        <end position="122"/>
    </location>
</feature>
<accession>A0A5N5UF94</accession>
<gene>
    <name evidence="2" type="ORF">DM867_01395</name>
    <name evidence="3" type="ORF">DMP03_06250</name>
    <name evidence="4" type="ORF">DP108_01280</name>
</gene>
<keyword evidence="1" id="KW-1133">Transmembrane helix</keyword>
<proteinExistence type="predicted"/>
<evidence type="ECO:0000313" key="3">
    <source>
        <dbReference type="EMBL" id="KAB7516959.1"/>
    </source>
</evidence>
<dbReference type="Proteomes" id="UP000326865">
    <property type="component" value="Unassembled WGS sequence"/>
</dbReference>
<dbReference type="GO" id="GO:0140359">
    <property type="term" value="F:ABC-type transporter activity"/>
    <property type="evidence" value="ECO:0007669"/>
    <property type="project" value="InterPro"/>
</dbReference>
<evidence type="ECO:0000313" key="5">
    <source>
        <dbReference type="Proteomes" id="UP000326207"/>
    </source>
</evidence>
<protein>
    <submittedName>
        <fullName evidence="3">ABC transporter permease subunit</fullName>
    </submittedName>
</protein>
<sequence>MSWRPIARREFADVIEGRSMRIGMAFVAFVFVAGGYVAGGSTSGDVATYASQLSGLVPLVVTVFALLVGYRAIVADRAAGRLTLLLTLPHSRWDVLAGKFAARGTVIVGSILAGLLVGGWLVSYPFGTVDGVTFLVYLGATLLFALALFAISLALSTLTASPRRATVGAFAVIVAVLFWRNLRGTFARVLDALGLATPAGGLPDWALFVYGAEPSLVYDRIVEGFVVGRETGTFLGPDAPWYLGGEVAVLLLFAWFVGPLVGGYRRFRGTDL</sequence>
<dbReference type="AlphaFoldDB" id="A0A5N5UF94"/>
<dbReference type="PANTHER" id="PTHR43471">
    <property type="entry name" value="ABC TRANSPORTER PERMEASE"/>
    <property type="match status" value="1"/>
</dbReference>
<name>A0A5N5UF94_9EURY</name>
<dbReference type="EMBL" id="QMDY01000001">
    <property type="protein sequence ID" value="KAB7519912.1"/>
    <property type="molecule type" value="Genomic_DNA"/>
</dbReference>
<dbReference type="EMBL" id="QJOW01000002">
    <property type="protein sequence ID" value="KAB7516959.1"/>
    <property type="molecule type" value="Genomic_DNA"/>
</dbReference>
<accession>A0A5N5UNB3</accession>
<keyword evidence="7" id="KW-1185">Reference proteome</keyword>
<feature type="transmembrane region" description="Helical" evidence="1">
    <location>
        <begin position="241"/>
        <end position="264"/>
    </location>
</feature>
<dbReference type="EMBL" id="QKKZ01000001">
    <property type="protein sequence ID" value="KAB7515826.1"/>
    <property type="molecule type" value="Genomic_DNA"/>
</dbReference>
<evidence type="ECO:0000313" key="7">
    <source>
        <dbReference type="Proteomes" id="UP000326865"/>
    </source>
</evidence>
<keyword evidence="1" id="KW-0812">Transmembrane</keyword>
<dbReference type="Proteomes" id="UP000326302">
    <property type="component" value="Unassembled WGS sequence"/>
</dbReference>
<dbReference type="RefSeq" id="WP_152119842.1">
    <property type="nucleotide sequence ID" value="NZ_QJOW01000002.1"/>
</dbReference>
<organism evidence="3 6">
    <name type="scientific">Halosegnis rubeus</name>
    <dbReference type="NCBI Taxonomy" id="2212850"/>
    <lineage>
        <taxon>Archaea</taxon>
        <taxon>Methanobacteriati</taxon>
        <taxon>Methanobacteriota</taxon>
        <taxon>Stenosarchaea group</taxon>
        <taxon>Halobacteria</taxon>
        <taxon>Halobacteriales</taxon>
        <taxon>Natronomonadaceae</taxon>
        <taxon>Halosegnis</taxon>
    </lineage>
</organism>
<dbReference type="GO" id="GO:0005886">
    <property type="term" value="C:plasma membrane"/>
    <property type="evidence" value="ECO:0007669"/>
    <property type="project" value="UniProtKB-SubCell"/>
</dbReference>